<evidence type="ECO:0000313" key="3">
    <source>
        <dbReference type="Proteomes" id="UP001499993"/>
    </source>
</evidence>
<organism evidence="2 3">
    <name type="scientific">Streptomonospora halophila</name>
    <dbReference type="NCBI Taxonomy" id="427369"/>
    <lineage>
        <taxon>Bacteria</taxon>
        <taxon>Bacillati</taxon>
        <taxon>Actinomycetota</taxon>
        <taxon>Actinomycetes</taxon>
        <taxon>Streptosporangiales</taxon>
        <taxon>Nocardiopsidaceae</taxon>
        <taxon>Streptomonospora</taxon>
    </lineage>
</organism>
<protein>
    <recommendedName>
        <fullName evidence="4">DUF5642 domain-containing protein</fullName>
    </recommendedName>
</protein>
<reference evidence="3" key="1">
    <citation type="journal article" date="2019" name="Int. J. Syst. Evol. Microbiol.">
        <title>The Global Catalogue of Microorganisms (GCM) 10K type strain sequencing project: providing services to taxonomists for standard genome sequencing and annotation.</title>
        <authorList>
            <consortium name="The Broad Institute Genomics Platform"/>
            <consortium name="The Broad Institute Genome Sequencing Center for Infectious Disease"/>
            <person name="Wu L."/>
            <person name="Ma J."/>
        </authorList>
    </citation>
    <scope>NUCLEOTIDE SEQUENCE [LARGE SCALE GENOMIC DNA]</scope>
    <source>
        <strain evidence="3">JCM 18123</strain>
    </source>
</reference>
<feature type="region of interest" description="Disordered" evidence="1">
    <location>
        <begin position="1"/>
        <end position="79"/>
    </location>
</feature>
<accession>A0ABP9GNH5</accession>
<feature type="compositionally biased region" description="Low complexity" evidence="1">
    <location>
        <begin position="67"/>
        <end position="79"/>
    </location>
</feature>
<evidence type="ECO:0000313" key="2">
    <source>
        <dbReference type="EMBL" id="GAA4949000.1"/>
    </source>
</evidence>
<evidence type="ECO:0000256" key="1">
    <source>
        <dbReference type="SAM" id="MobiDB-lite"/>
    </source>
</evidence>
<proteinExistence type="predicted"/>
<feature type="compositionally biased region" description="Pro residues" evidence="1">
    <location>
        <begin position="1"/>
        <end position="48"/>
    </location>
</feature>
<gene>
    <name evidence="2" type="ORF">GCM10023224_36310</name>
</gene>
<dbReference type="RefSeq" id="WP_345557666.1">
    <property type="nucleotide sequence ID" value="NZ_BAABIK010000021.1"/>
</dbReference>
<evidence type="ECO:0008006" key="4">
    <source>
        <dbReference type="Google" id="ProtNLM"/>
    </source>
</evidence>
<dbReference type="EMBL" id="BAABIK010000021">
    <property type="protein sequence ID" value="GAA4949000.1"/>
    <property type="molecule type" value="Genomic_DNA"/>
</dbReference>
<dbReference type="Proteomes" id="UP001499993">
    <property type="component" value="Unassembled WGS sequence"/>
</dbReference>
<keyword evidence="3" id="KW-1185">Reference proteome</keyword>
<sequence>MAAEPPFPPSYPGGRYGPPPGGADSPFPGPPGGPLPPRVPGGPRPGTPARPAGDPGGAGAGSPPGPQQDGAAPAGPGRAAPRLAAEVDAAVSVAVVAGSAWFALRGDPPYADIAACEDLLPAGAADHVPGITGAAFNGVVVTGARIEDSDPHVVQEARCSESDEPAARFPMWVGVRRFRPATREADYAVLRRVLDRERVELAGGVEVGSTGRAADTYFFAGAADVEVRRLDAGDEGFSIAYSDAEDAPMLEAAGGGDTWAVAQFRDRNLMVQVVFHGTAAMSLGEKVEAVTGMARLVEGRAAATGRTV</sequence>
<comment type="caution">
    <text evidence="2">The sequence shown here is derived from an EMBL/GenBank/DDBJ whole genome shotgun (WGS) entry which is preliminary data.</text>
</comment>
<name>A0ABP9GNH5_9ACTN</name>